<dbReference type="Proteomes" id="UP001214521">
    <property type="component" value="Unassembled WGS sequence"/>
</dbReference>
<dbReference type="AlphaFoldDB" id="A0AAI9FWJ5"/>
<evidence type="ECO:0000313" key="1">
    <source>
        <dbReference type="EMBL" id="EKT4441284.1"/>
    </source>
</evidence>
<accession>A0AAI9FWJ5</accession>
<proteinExistence type="predicted"/>
<reference evidence="1" key="1">
    <citation type="submission" date="2022-07" db="EMBL/GenBank/DDBJ databases">
        <authorList>
            <consortium name="Clinical and Environmental Microbiology Branch: Whole genome sequencing antimicrobial resistance pathogens in the healthcare setting"/>
        </authorList>
    </citation>
    <scope>NUCLEOTIDE SEQUENCE</scope>
    <source>
        <strain evidence="1">Stenotrophomonas_maltophilia_2021CK-00905</strain>
    </source>
</reference>
<organism evidence="1 2">
    <name type="scientific">Stenotrophomonas maltophilia</name>
    <name type="common">Pseudomonas maltophilia</name>
    <name type="synonym">Xanthomonas maltophilia</name>
    <dbReference type="NCBI Taxonomy" id="40324"/>
    <lineage>
        <taxon>Bacteria</taxon>
        <taxon>Pseudomonadati</taxon>
        <taxon>Pseudomonadota</taxon>
        <taxon>Gammaproteobacteria</taxon>
        <taxon>Lysobacterales</taxon>
        <taxon>Lysobacteraceae</taxon>
        <taxon>Stenotrophomonas</taxon>
        <taxon>Stenotrophomonas maltophilia group</taxon>
    </lineage>
</organism>
<comment type="caution">
    <text evidence="1">The sequence shown here is derived from an EMBL/GenBank/DDBJ whole genome shotgun (WGS) entry which is preliminary data.</text>
</comment>
<dbReference type="EMBL" id="ABLOMU010000017">
    <property type="protein sequence ID" value="EKT4441284.1"/>
    <property type="molecule type" value="Genomic_DNA"/>
</dbReference>
<sequence>MEITGNLTDPTGRLHLGICVTRKPKDAPPQVVRQIESPDQALAVAMKAGDHKLANVAAAIGKSESYVSRMRRGMRPIPRRLVGPLCAATESNLLRQFFDLQAAMEPPCWRSEVSRLAGMLRGA</sequence>
<protein>
    <submittedName>
        <fullName evidence="1">Uncharacterized protein</fullName>
    </submittedName>
</protein>
<gene>
    <name evidence="1" type="ORF">QEK83_001934</name>
</gene>
<name>A0AAI9FWJ5_STEMA</name>
<dbReference type="RefSeq" id="WP_164158755.1">
    <property type="nucleotide sequence ID" value="NZ_VKQR01000028.1"/>
</dbReference>
<evidence type="ECO:0000313" key="2">
    <source>
        <dbReference type="Proteomes" id="UP001214521"/>
    </source>
</evidence>